<proteinExistence type="predicted"/>
<sequence length="129" mass="15526">MDFRSKRVKQTIYHQGIQILLQAIWTVTVPSGRFCRLLRSESAAHYIPISIDVRDFSEIVRYLTQEREGPDLGKRFAQDSYEWSRRVLRNEDLKVIWWRLMLEFGRLIIDDREIMSFSVFMTLYQPHLT</sequence>
<accession>A0A9W9WR20</accession>
<keyword evidence="2" id="KW-1185">Reference proteome</keyword>
<evidence type="ECO:0000313" key="2">
    <source>
        <dbReference type="Proteomes" id="UP001148312"/>
    </source>
</evidence>
<organism evidence="1 2">
    <name type="scientific">Penicillium diatomitis</name>
    <dbReference type="NCBI Taxonomy" id="2819901"/>
    <lineage>
        <taxon>Eukaryota</taxon>
        <taxon>Fungi</taxon>
        <taxon>Dikarya</taxon>
        <taxon>Ascomycota</taxon>
        <taxon>Pezizomycotina</taxon>
        <taxon>Eurotiomycetes</taxon>
        <taxon>Eurotiomycetidae</taxon>
        <taxon>Eurotiales</taxon>
        <taxon>Aspergillaceae</taxon>
        <taxon>Penicillium</taxon>
    </lineage>
</organism>
<reference evidence="1" key="1">
    <citation type="submission" date="2022-12" db="EMBL/GenBank/DDBJ databases">
        <authorList>
            <person name="Petersen C."/>
        </authorList>
    </citation>
    <scope>NUCLEOTIDE SEQUENCE</scope>
    <source>
        <strain evidence="1">IBT 30728</strain>
    </source>
</reference>
<protein>
    <recommendedName>
        <fullName evidence="3">Glycosyl transferase CAP10 domain-containing protein</fullName>
    </recommendedName>
</protein>
<dbReference type="EMBL" id="JAPWDQ010000013">
    <property type="protein sequence ID" value="KAJ5472126.1"/>
    <property type="molecule type" value="Genomic_DNA"/>
</dbReference>
<name>A0A9W9WR20_9EURO</name>
<gene>
    <name evidence="1" type="ORF">N7539_008695</name>
</gene>
<dbReference type="AlphaFoldDB" id="A0A9W9WR20"/>
<evidence type="ECO:0000313" key="1">
    <source>
        <dbReference type="EMBL" id="KAJ5472126.1"/>
    </source>
</evidence>
<dbReference type="GeneID" id="81628540"/>
<evidence type="ECO:0008006" key="3">
    <source>
        <dbReference type="Google" id="ProtNLM"/>
    </source>
</evidence>
<dbReference type="Proteomes" id="UP001148312">
    <property type="component" value="Unassembled WGS sequence"/>
</dbReference>
<reference evidence="1" key="2">
    <citation type="journal article" date="2023" name="IMA Fungus">
        <title>Comparative genomic study of the Penicillium genus elucidates a diverse pangenome and 15 lateral gene transfer events.</title>
        <authorList>
            <person name="Petersen C."/>
            <person name="Sorensen T."/>
            <person name="Nielsen M.R."/>
            <person name="Sondergaard T.E."/>
            <person name="Sorensen J.L."/>
            <person name="Fitzpatrick D.A."/>
            <person name="Frisvad J.C."/>
            <person name="Nielsen K.L."/>
        </authorList>
    </citation>
    <scope>NUCLEOTIDE SEQUENCE</scope>
    <source>
        <strain evidence="1">IBT 30728</strain>
    </source>
</reference>
<comment type="caution">
    <text evidence="1">The sequence shown here is derived from an EMBL/GenBank/DDBJ whole genome shotgun (WGS) entry which is preliminary data.</text>
</comment>
<dbReference type="RefSeq" id="XP_056786672.1">
    <property type="nucleotide sequence ID" value="XM_056938290.1"/>
</dbReference>